<organism evidence="1 2">
    <name type="scientific">Pogonophryne albipinna</name>
    <dbReference type="NCBI Taxonomy" id="1090488"/>
    <lineage>
        <taxon>Eukaryota</taxon>
        <taxon>Metazoa</taxon>
        <taxon>Chordata</taxon>
        <taxon>Craniata</taxon>
        <taxon>Vertebrata</taxon>
        <taxon>Euteleostomi</taxon>
        <taxon>Actinopterygii</taxon>
        <taxon>Neopterygii</taxon>
        <taxon>Teleostei</taxon>
        <taxon>Neoteleostei</taxon>
        <taxon>Acanthomorphata</taxon>
        <taxon>Eupercaria</taxon>
        <taxon>Perciformes</taxon>
        <taxon>Notothenioidei</taxon>
        <taxon>Pogonophryne</taxon>
    </lineage>
</organism>
<gene>
    <name evidence="1" type="ORF">JOQ06_020542</name>
</gene>
<comment type="caution">
    <text evidence="1">The sequence shown here is derived from an EMBL/GenBank/DDBJ whole genome shotgun (WGS) entry which is preliminary data.</text>
</comment>
<keyword evidence="2" id="KW-1185">Reference proteome</keyword>
<dbReference type="Proteomes" id="UP001219934">
    <property type="component" value="Unassembled WGS sequence"/>
</dbReference>
<feature type="non-terminal residue" evidence="1">
    <location>
        <position position="1"/>
    </location>
</feature>
<dbReference type="AlphaFoldDB" id="A0AAD6FWE4"/>
<protein>
    <submittedName>
        <fullName evidence="1">Uncharacterized protein</fullName>
    </submittedName>
</protein>
<feature type="non-terminal residue" evidence="1">
    <location>
        <position position="67"/>
    </location>
</feature>
<dbReference type="EMBL" id="JAPTMU010000001">
    <property type="protein sequence ID" value="KAJ4949023.1"/>
    <property type="molecule type" value="Genomic_DNA"/>
</dbReference>
<accession>A0AAD6FWE4</accession>
<evidence type="ECO:0000313" key="1">
    <source>
        <dbReference type="EMBL" id="KAJ4949023.1"/>
    </source>
</evidence>
<proteinExistence type="predicted"/>
<reference evidence="1" key="1">
    <citation type="submission" date="2022-11" db="EMBL/GenBank/DDBJ databases">
        <title>Chromosome-level genome of Pogonophryne albipinna.</title>
        <authorList>
            <person name="Jo E."/>
        </authorList>
    </citation>
    <scope>NUCLEOTIDE SEQUENCE</scope>
    <source>
        <strain evidence="1">SGF0006</strain>
        <tissue evidence="1">Muscle</tissue>
    </source>
</reference>
<name>A0AAD6FWE4_9TELE</name>
<sequence>PSGANQIHRPSQNPSQPPIIINLDGHLIGTVVNEQYELLNPINKAAVGQLRIQEQPTLKLKLCAIST</sequence>
<evidence type="ECO:0000313" key="2">
    <source>
        <dbReference type="Proteomes" id="UP001219934"/>
    </source>
</evidence>